<dbReference type="Pfam" id="PF00106">
    <property type="entry name" value="adh_short"/>
    <property type="match status" value="1"/>
</dbReference>
<dbReference type="GO" id="GO:0016020">
    <property type="term" value="C:membrane"/>
    <property type="evidence" value="ECO:0007669"/>
    <property type="project" value="TreeGrafter"/>
</dbReference>
<proteinExistence type="inferred from homology"/>
<evidence type="ECO:0000256" key="2">
    <source>
        <dbReference type="ARBA" id="ARBA00023002"/>
    </source>
</evidence>
<reference evidence="5 6" key="1">
    <citation type="submission" date="2019-03" db="EMBL/GenBank/DDBJ databases">
        <title>Genomic Encyclopedia of Type Strains, Phase III (KMG-III): the genomes of soil and plant-associated and newly described type strains.</title>
        <authorList>
            <person name="Whitman W."/>
        </authorList>
    </citation>
    <scope>NUCLEOTIDE SEQUENCE [LARGE SCALE GENOMIC DNA]</scope>
    <source>
        <strain evidence="5 6">CGMCC 1.12801</strain>
    </source>
</reference>
<dbReference type="PROSITE" id="PS00061">
    <property type="entry name" value="ADH_SHORT"/>
    <property type="match status" value="1"/>
</dbReference>
<name>A0A4R7CV22_9SPHI</name>
<accession>A0A4R7CV22</accession>
<evidence type="ECO:0000256" key="3">
    <source>
        <dbReference type="RuleBase" id="RU000363"/>
    </source>
</evidence>
<dbReference type="PRINTS" id="PR00080">
    <property type="entry name" value="SDRFAMILY"/>
</dbReference>
<dbReference type="InterPro" id="IPR036291">
    <property type="entry name" value="NAD(P)-bd_dom_sf"/>
</dbReference>
<dbReference type="SUPFAM" id="SSF51735">
    <property type="entry name" value="NAD(P)-binding Rossmann-fold domains"/>
    <property type="match status" value="1"/>
</dbReference>
<dbReference type="InterPro" id="IPR020904">
    <property type="entry name" value="Sc_DH/Rdtase_CS"/>
</dbReference>
<dbReference type="Gene3D" id="3.40.50.720">
    <property type="entry name" value="NAD(P)-binding Rossmann-like Domain"/>
    <property type="match status" value="1"/>
</dbReference>
<feature type="domain" description="Ketoreductase" evidence="4">
    <location>
        <begin position="41"/>
        <end position="225"/>
    </location>
</feature>
<protein>
    <submittedName>
        <fullName evidence="5">Short-subunit dehydrogenase</fullName>
    </submittedName>
</protein>
<dbReference type="PRINTS" id="PR00081">
    <property type="entry name" value="GDHRDH"/>
</dbReference>
<dbReference type="OrthoDB" id="822355at2"/>
<gene>
    <name evidence="5" type="ORF">B0I21_10738</name>
</gene>
<dbReference type="PANTHER" id="PTHR44196:SF1">
    <property type="entry name" value="DEHYDROGENASE_REDUCTASE SDR FAMILY MEMBER 7B"/>
    <property type="match status" value="1"/>
</dbReference>
<evidence type="ECO:0000256" key="1">
    <source>
        <dbReference type="ARBA" id="ARBA00006484"/>
    </source>
</evidence>
<dbReference type="GO" id="GO:0016491">
    <property type="term" value="F:oxidoreductase activity"/>
    <property type="evidence" value="ECO:0007669"/>
    <property type="project" value="UniProtKB-KW"/>
</dbReference>
<comment type="caution">
    <text evidence="5">The sequence shown here is derived from an EMBL/GenBank/DDBJ whole genome shotgun (WGS) entry which is preliminary data.</text>
</comment>
<dbReference type="EMBL" id="SNZV01000007">
    <property type="protein sequence ID" value="TDS11697.1"/>
    <property type="molecule type" value="Genomic_DNA"/>
</dbReference>
<evidence type="ECO:0000313" key="5">
    <source>
        <dbReference type="EMBL" id="TDS11697.1"/>
    </source>
</evidence>
<organism evidence="5 6">
    <name type="scientific">Sphingobacterium paludis</name>
    <dbReference type="NCBI Taxonomy" id="1476465"/>
    <lineage>
        <taxon>Bacteria</taxon>
        <taxon>Pseudomonadati</taxon>
        <taxon>Bacteroidota</taxon>
        <taxon>Sphingobacteriia</taxon>
        <taxon>Sphingobacteriales</taxon>
        <taxon>Sphingobacteriaceae</taxon>
        <taxon>Sphingobacterium</taxon>
    </lineage>
</organism>
<evidence type="ECO:0000259" key="4">
    <source>
        <dbReference type="SMART" id="SM00822"/>
    </source>
</evidence>
<dbReference type="PANTHER" id="PTHR44196">
    <property type="entry name" value="DEHYDROGENASE/REDUCTASE SDR FAMILY MEMBER 7B"/>
    <property type="match status" value="1"/>
</dbReference>
<comment type="similarity">
    <text evidence="1 3">Belongs to the short-chain dehydrogenases/reductases (SDR) family.</text>
</comment>
<evidence type="ECO:0000313" key="6">
    <source>
        <dbReference type="Proteomes" id="UP000294752"/>
    </source>
</evidence>
<keyword evidence="2" id="KW-0560">Oxidoreductase</keyword>
<sequence>MYTMKTNILSSTLKIALLAIATRVVMDKVSRSGRKQNLDGNVVLITGGSRGLGFALAQELVKKGAMLALCARDAENLAQAEAVLQAAGGTVFTVTADVSQAAEVEDMVAAVIAHYGRVDVLINNAGAMIVGPEETMEIADYKHIMETNCWSSLFTTKAILPHFRAQQVGHIVNIASIGGKLSVPHMLPYSVSKFALVGLSQGFAAELAQENVRVTTVVPSLMRTGSPRNIDVKGKHKAEYAWFKLADSLPLLSQHAAVAAKTIIAGIEDRKRNITLSLNAKLAIGLQALLPETTAVLTEKVGAMLPSGSDKTSKKGYQSESWLTKTIAGFLADKSARKYNQF</sequence>
<dbReference type="Proteomes" id="UP000294752">
    <property type="component" value="Unassembled WGS sequence"/>
</dbReference>
<keyword evidence="6" id="KW-1185">Reference proteome</keyword>
<dbReference type="AlphaFoldDB" id="A0A4R7CV22"/>
<dbReference type="InterPro" id="IPR057326">
    <property type="entry name" value="KR_dom"/>
</dbReference>
<dbReference type="CDD" id="cd05233">
    <property type="entry name" value="SDR_c"/>
    <property type="match status" value="1"/>
</dbReference>
<dbReference type="InterPro" id="IPR002347">
    <property type="entry name" value="SDR_fam"/>
</dbReference>
<dbReference type="SMART" id="SM00822">
    <property type="entry name" value="PKS_KR"/>
    <property type="match status" value="1"/>
</dbReference>